<feature type="compositionally biased region" description="Low complexity" evidence="1">
    <location>
        <begin position="219"/>
        <end position="228"/>
    </location>
</feature>
<dbReference type="AlphaFoldDB" id="A0A2K3CSZ0"/>
<dbReference type="PANTHER" id="PTHR12393">
    <property type="entry name" value="SPHINGOMYELIN PHOSPHODIESTERASE RELATED"/>
    <property type="match status" value="1"/>
</dbReference>
<proteinExistence type="predicted"/>
<accession>A0A2K3CSZ0</accession>
<dbReference type="OrthoDB" id="10614232at2759"/>
<dbReference type="PANTHER" id="PTHR12393:SF6">
    <property type="entry name" value="SPHINGOMYELIN PHOSPHODIESTERASE 2"/>
    <property type="match status" value="1"/>
</dbReference>
<sequence>MVGGGAPASGPLDAETTHHHHLPIPNPSAPHSPTAAVPAPPSPDRPPASDRLQQHHPNAHLHVHHDPSHVWIPELIDRIAAHLPNPNQVPLCLRLVNTAAATHLRRRRDLKVRLSLPVPHAEFVWRFGGGGSRAADGGSGGDSGGCATVHSKEQVVDGCGGSAGGDGLPQPHTTSWQVRQLLPLAARSGAVENLPVAAAALRAAFTPPPPTPSPPLAPPAASATPGNNSGSGTGTDSGSDGPAVVSSADVVTGGGGVLLSAAAGSGSAAALSPGEQVVAAVGSAAVAEAAGAGHLAAAVWLVRVGGFAATKTALERAARAGDEAMCRWLLGAEGCCPWTFAAPAAALRAGHAVLGEWLMRRRPCGAGTGPGVPMCASLTSLSLSSSTPSPSLPAPAAACSNSGGGGGPDCGNSGGGGGGGGDGGDDGPAPQRPGQVLGGRRTWLDGVMAAAARGCCLQQLVGLHERWLDSRGATIEGPGANLVLAAAAGSPTADWADKVVWLANAGYWSGTPAAAAAAAVPGGWERIERLRGRGYAVGPDAVEAAARAGQLDVLDHLLRGEWRLHLGPAAVTAAAAMNAAVGAGQLAALQLLVAACGCRPQEMHLMRAAAGTDVSVLTWLLDQVGLRLVSTAGIGTGTDVTTHAAPAPGAVPGAVPAAPPGAAAAAAGAGAAAVAGGGGAALEGPISADELLRVAAGSEATAGSTAVLQALWDWSWSGVGGSGGTYGDSGDGDGGGGGGAGGSGDCGGGGAAGGGNGAVGAATSRLSAPAGGAGPTDGDWGRAALRCAWRSQALFAAAVAAGSEEKAAWLAERGCGMPADGSPYVHAAATFDQLMLCRLQHLGCSPGLHSIALPGSGTVAEAVLR</sequence>
<dbReference type="ExpressionAtlas" id="A0A2K3CSZ0">
    <property type="expression patterns" value="baseline"/>
</dbReference>
<evidence type="ECO:0008006" key="4">
    <source>
        <dbReference type="Google" id="ProtNLM"/>
    </source>
</evidence>
<gene>
    <name evidence="2" type="ORF">CHLRE_16g652700v5</name>
</gene>
<dbReference type="GO" id="GO:0005783">
    <property type="term" value="C:endoplasmic reticulum"/>
    <property type="evidence" value="ECO:0000318"/>
    <property type="project" value="GO_Central"/>
</dbReference>
<dbReference type="RefSeq" id="XP_042915472.1">
    <property type="nucleotide sequence ID" value="XM_043070829.1"/>
</dbReference>
<dbReference type="KEGG" id="cre:CHLRE_16g652700v5"/>
<dbReference type="Proteomes" id="UP000006906">
    <property type="component" value="Chromosome 16"/>
</dbReference>
<keyword evidence="3" id="KW-1185">Reference proteome</keyword>
<name>A0A2K3CSZ0_CHLRE</name>
<evidence type="ECO:0000313" key="3">
    <source>
        <dbReference type="Proteomes" id="UP000006906"/>
    </source>
</evidence>
<evidence type="ECO:0000313" key="2">
    <source>
        <dbReference type="EMBL" id="PNW71400.1"/>
    </source>
</evidence>
<feature type="region of interest" description="Disordered" evidence="1">
    <location>
        <begin position="205"/>
        <end position="246"/>
    </location>
</feature>
<dbReference type="GO" id="GO:0004620">
    <property type="term" value="F:phospholipase activity"/>
    <property type="evidence" value="ECO:0000318"/>
    <property type="project" value="GO_Central"/>
</dbReference>
<feature type="compositionally biased region" description="Gly residues" evidence="1">
    <location>
        <begin position="410"/>
        <end position="422"/>
    </location>
</feature>
<feature type="region of interest" description="Disordered" evidence="1">
    <location>
        <begin position="1"/>
        <end position="53"/>
    </location>
</feature>
<dbReference type="Gramene" id="PNW71400">
    <property type="protein sequence ID" value="PNW71400"/>
    <property type="gene ID" value="CHLRE_16g652700v5"/>
</dbReference>
<feature type="compositionally biased region" description="Pro residues" evidence="1">
    <location>
        <begin position="206"/>
        <end position="218"/>
    </location>
</feature>
<protein>
    <recommendedName>
        <fullName evidence="4">Ankyrin repeat domain-containing protein</fullName>
    </recommendedName>
</protein>
<evidence type="ECO:0000256" key="1">
    <source>
        <dbReference type="SAM" id="MobiDB-lite"/>
    </source>
</evidence>
<dbReference type="GeneID" id="66056514"/>
<organism evidence="2 3">
    <name type="scientific">Chlamydomonas reinhardtii</name>
    <name type="common">Chlamydomonas smithii</name>
    <dbReference type="NCBI Taxonomy" id="3055"/>
    <lineage>
        <taxon>Eukaryota</taxon>
        <taxon>Viridiplantae</taxon>
        <taxon>Chlorophyta</taxon>
        <taxon>core chlorophytes</taxon>
        <taxon>Chlorophyceae</taxon>
        <taxon>CS clade</taxon>
        <taxon>Chlamydomonadales</taxon>
        <taxon>Chlamydomonadaceae</taxon>
        <taxon>Chlamydomonas</taxon>
    </lineage>
</organism>
<feature type="region of interest" description="Disordered" evidence="1">
    <location>
        <begin position="410"/>
        <end position="438"/>
    </location>
</feature>
<dbReference type="GO" id="GO:0071944">
    <property type="term" value="C:cell periphery"/>
    <property type="evidence" value="ECO:0000318"/>
    <property type="project" value="GO_Central"/>
</dbReference>
<reference evidence="2 3" key="1">
    <citation type="journal article" date="2007" name="Science">
        <title>The Chlamydomonas genome reveals the evolution of key animal and plant functions.</title>
        <authorList>
            <person name="Merchant S.S."/>
            <person name="Prochnik S.E."/>
            <person name="Vallon O."/>
            <person name="Harris E.H."/>
            <person name="Karpowicz S.J."/>
            <person name="Witman G.B."/>
            <person name="Terry A."/>
            <person name="Salamov A."/>
            <person name="Fritz-Laylin L.K."/>
            <person name="Marechal-Drouard L."/>
            <person name="Marshall W.F."/>
            <person name="Qu L.H."/>
            <person name="Nelson D.R."/>
            <person name="Sanderfoot A.A."/>
            <person name="Spalding M.H."/>
            <person name="Kapitonov V.V."/>
            <person name="Ren Q."/>
            <person name="Ferris P."/>
            <person name="Lindquist E."/>
            <person name="Shapiro H."/>
            <person name="Lucas S.M."/>
            <person name="Grimwood J."/>
            <person name="Schmutz J."/>
            <person name="Cardol P."/>
            <person name="Cerutti H."/>
            <person name="Chanfreau G."/>
            <person name="Chen C.L."/>
            <person name="Cognat V."/>
            <person name="Croft M.T."/>
            <person name="Dent R."/>
            <person name="Dutcher S."/>
            <person name="Fernandez E."/>
            <person name="Fukuzawa H."/>
            <person name="Gonzalez-Ballester D."/>
            <person name="Gonzalez-Halphen D."/>
            <person name="Hallmann A."/>
            <person name="Hanikenne M."/>
            <person name="Hippler M."/>
            <person name="Inwood W."/>
            <person name="Jabbari K."/>
            <person name="Kalanon M."/>
            <person name="Kuras R."/>
            <person name="Lefebvre P.A."/>
            <person name="Lemaire S.D."/>
            <person name="Lobanov A.V."/>
            <person name="Lohr M."/>
            <person name="Manuell A."/>
            <person name="Meier I."/>
            <person name="Mets L."/>
            <person name="Mittag M."/>
            <person name="Mittelmeier T."/>
            <person name="Moroney J.V."/>
            <person name="Moseley J."/>
            <person name="Napoli C."/>
            <person name="Nedelcu A.M."/>
            <person name="Niyogi K."/>
            <person name="Novoselov S.V."/>
            <person name="Paulsen I.T."/>
            <person name="Pazour G."/>
            <person name="Purton S."/>
            <person name="Ral J.P."/>
            <person name="Riano-Pachon D.M."/>
            <person name="Riekhof W."/>
            <person name="Rymarquis L."/>
            <person name="Schroda M."/>
            <person name="Stern D."/>
            <person name="Umen J."/>
            <person name="Willows R."/>
            <person name="Wilson N."/>
            <person name="Zimmer S.L."/>
            <person name="Allmer J."/>
            <person name="Balk J."/>
            <person name="Bisova K."/>
            <person name="Chen C.J."/>
            <person name="Elias M."/>
            <person name="Gendler K."/>
            <person name="Hauser C."/>
            <person name="Lamb M.R."/>
            <person name="Ledford H."/>
            <person name="Long J.C."/>
            <person name="Minagawa J."/>
            <person name="Page M.D."/>
            <person name="Pan J."/>
            <person name="Pootakham W."/>
            <person name="Roje S."/>
            <person name="Rose A."/>
            <person name="Stahlberg E."/>
            <person name="Terauchi A.M."/>
            <person name="Yang P."/>
            <person name="Ball S."/>
            <person name="Bowler C."/>
            <person name="Dieckmann C.L."/>
            <person name="Gladyshev V.N."/>
            <person name="Green P."/>
            <person name="Jorgensen R."/>
            <person name="Mayfield S."/>
            <person name="Mueller-Roeber B."/>
            <person name="Rajamani S."/>
            <person name="Sayre R.T."/>
            <person name="Brokstein P."/>
            <person name="Dubchak I."/>
            <person name="Goodstein D."/>
            <person name="Hornick L."/>
            <person name="Huang Y.W."/>
            <person name="Jhaveri J."/>
            <person name="Luo Y."/>
            <person name="Martinez D."/>
            <person name="Ngau W.C."/>
            <person name="Otillar B."/>
            <person name="Poliakov A."/>
            <person name="Porter A."/>
            <person name="Szajkowski L."/>
            <person name="Werner G."/>
            <person name="Zhou K."/>
            <person name="Grigoriev I.V."/>
            <person name="Rokhsar D.S."/>
            <person name="Grossman A.R."/>
        </authorList>
    </citation>
    <scope>NUCLEOTIDE SEQUENCE [LARGE SCALE GENOMIC DNA]</scope>
    <source>
        <strain evidence="3">CC-503</strain>
    </source>
</reference>
<dbReference type="GO" id="GO:0046513">
    <property type="term" value="P:ceramide biosynthetic process"/>
    <property type="evidence" value="ECO:0000318"/>
    <property type="project" value="GO_Central"/>
</dbReference>
<dbReference type="EMBL" id="CM008977">
    <property type="protein sequence ID" value="PNW71400.1"/>
    <property type="molecule type" value="Genomic_DNA"/>
</dbReference>
<dbReference type="GO" id="GO:0016020">
    <property type="term" value="C:membrane"/>
    <property type="evidence" value="ECO:0000318"/>
    <property type="project" value="GO_Central"/>
</dbReference>
<dbReference type="GO" id="GO:0030149">
    <property type="term" value="P:sphingolipid catabolic process"/>
    <property type="evidence" value="ECO:0000318"/>
    <property type="project" value="GO_Central"/>
</dbReference>
<dbReference type="InParanoid" id="A0A2K3CSZ0"/>